<organism evidence="7">
    <name type="scientific">Bradyrhizobium diazoefficiens</name>
    <dbReference type="NCBI Taxonomy" id="1355477"/>
    <lineage>
        <taxon>Bacteria</taxon>
        <taxon>Pseudomonadati</taxon>
        <taxon>Pseudomonadota</taxon>
        <taxon>Alphaproteobacteria</taxon>
        <taxon>Hyphomicrobiales</taxon>
        <taxon>Nitrobacteraceae</taxon>
        <taxon>Bradyrhizobium</taxon>
    </lineage>
</organism>
<reference evidence="1" key="1">
    <citation type="submission" date="2020-05" db="EMBL/GenBank/DDBJ databases">
        <title>Complete genome sequence of Bradyrhizobium diazoefficiens XF1 isolated from soybean nodule.</title>
        <authorList>
            <person name="Noda R."/>
            <person name="Kakizaki K."/>
            <person name="Minamisawa K."/>
        </authorList>
    </citation>
    <scope>NUCLEOTIDE SEQUENCE</scope>
    <source>
        <strain evidence="1">XF1</strain>
    </source>
</reference>
<evidence type="ECO:0000313" key="9">
    <source>
        <dbReference type="EMBL" id="BCE87713.1"/>
    </source>
</evidence>
<reference evidence="3" key="4">
    <citation type="submission" date="2020-05" db="EMBL/GenBank/DDBJ databases">
        <title>Complete genome sequence of Bradyrhizobium diazoefficiens XF3 isolated from soybean nodule.</title>
        <authorList>
            <person name="Noda R."/>
            <person name="Kakizaki K."/>
            <person name="Minamisawa K."/>
        </authorList>
    </citation>
    <scope>NUCLEOTIDE SEQUENCE</scope>
    <source>
        <strain evidence="3">XF3</strain>
    </source>
</reference>
<dbReference type="EMBL" id="AP023096">
    <property type="protein sequence ID" value="BCE61713.1"/>
    <property type="molecule type" value="Genomic_DNA"/>
</dbReference>
<dbReference type="EMBL" id="AP023092">
    <property type="protein sequence ID" value="BCE26742.1"/>
    <property type="molecule type" value="Genomic_DNA"/>
</dbReference>
<sequence length="71" mass="7772">MRPPGLAGLAAGRRERAIARGALTGIKLKWLVFMQLLPARTIIPPWCDPIDLVAATPTGLVWVEIDWRLAA</sequence>
<reference evidence="6" key="7">
    <citation type="submission" date="2020-05" db="EMBL/GenBank/DDBJ databases">
        <title>Complete genome sequence of Bradyrhizobium diazoefficiens XF6 isolated from soybean nodule.</title>
        <authorList>
            <person name="Noda R."/>
            <person name="Kakizaki K."/>
            <person name="Minamisawa K."/>
        </authorList>
    </citation>
    <scope>NUCLEOTIDE SEQUENCE</scope>
    <source>
        <strain evidence="6">XF6</strain>
    </source>
</reference>
<reference evidence="5" key="6">
    <citation type="submission" date="2020-05" db="EMBL/GenBank/DDBJ databases">
        <title>Complete genome sequence of Bradyrhizobium diazoefficiens XF5 isolated from soybean nodule.</title>
        <authorList>
            <person name="Noda R."/>
            <person name="Kakizaki K."/>
            <person name="Minamisawa K."/>
        </authorList>
    </citation>
    <scope>NUCLEOTIDE SEQUENCE</scope>
    <source>
        <strain evidence="5">XF5</strain>
    </source>
</reference>
<name>A0A810B3G9_9BRAD</name>
<accession>A0A810B3G9</accession>
<dbReference type="EMBL" id="AP023099">
    <property type="protein sequence ID" value="BCE87713.1"/>
    <property type="molecule type" value="Genomic_DNA"/>
</dbReference>
<reference evidence="7" key="8">
    <citation type="submission" date="2020-05" db="EMBL/GenBank/DDBJ databases">
        <title>Complete genome sequence of Bradyrhizobium diazoefficiens XF8 isolated from soybean nodule.</title>
        <authorList>
            <person name="Noda R."/>
            <person name="Kakizaki K."/>
            <person name="Minamisawa K."/>
        </authorList>
    </citation>
    <scope>NUCLEOTIDE SEQUENCE</scope>
    <source>
        <strain evidence="7">XF8</strain>
    </source>
</reference>
<reference evidence="8" key="9">
    <citation type="submission" date="2020-05" db="EMBL/GenBank/DDBJ databases">
        <title>Complete genome sequence of Bradyrhizobium diazoefficiens XF9 isolated from soybean nodule.</title>
        <authorList>
            <person name="Noda R."/>
            <person name="Kakizaki K."/>
            <person name="Minamisawa K."/>
        </authorList>
    </citation>
    <scope>NUCLEOTIDE SEQUENCE</scope>
    <source>
        <strain evidence="8">XF9</strain>
    </source>
</reference>
<dbReference type="EMBL" id="AP023091">
    <property type="protein sequence ID" value="BCE17913.1"/>
    <property type="molecule type" value="Genomic_DNA"/>
</dbReference>
<reference evidence="2" key="3">
    <citation type="submission" date="2020-05" db="EMBL/GenBank/DDBJ databases">
        <title>Complete genome sequence of Bradyrhizobium diazoefficiens XF2 isolated from soybean nodule.</title>
        <authorList>
            <person name="Noda R."/>
            <person name="Kakizaki K."/>
            <person name="Minamisawa K."/>
        </authorList>
    </citation>
    <scope>NUCLEOTIDE SEQUENCE</scope>
    <source>
        <strain evidence="2">XF2</strain>
    </source>
</reference>
<evidence type="ECO:0000313" key="7">
    <source>
        <dbReference type="EMBL" id="BCE70463.1"/>
    </source>
</evidence>
<evidence type="ECO:0000313" key="5">
    <source>
        <dbReference type="EMBL" id="BCE52998.1"/>
    </source>
</evidence>
<reference evidence="9" key="2">
    <citation type="submission" date="2020-05" db="EMBL/GenBank/DDBJ databases">
        <title>Complete genome sequence of Bradyrhizobium diazoefficiens XF10 isolated from soybean nodule.</title>
        <authorList>
            <person name="Noda R."/>
            <person name="Kakizaki K."/>
            <person name="Minamisawa K."/>
        </authorList>
    </citation>
    <scope>NUCLEOTIDE SEQUENCE</scope>
    <source>
        <strain evidence="9">XF10</strain>
    </source>
</reference>
<dbReference type="EMBL" id="AP023094">
    <property type="protein sequence ID" value="BCE44165.1"/>
    <property type="molecule type" value="Genomic_DNA"/>
</dbReference>
<evidence type="ECO:0000313" key="6">
    <source>
        <dbReference type="EMBL" id="BCE61713.1"/>
    </source>
</evidence>
<dbReference type="AlphaFoldDB" id="A0A810B3G9"/>
<proteinExistence type="predicted"/>
<evidence type="ECO:0000313" key="3">
    <source>
        <dbReference type="EMBL" id="BCE35482.1"/>
    </source>
</evidence>
<dbReference type="EMBL" id="AP023095">
    <property type="protein sequence ID" value="BCE52998.1"/>
    <property type="molecule type" value="Genomic_DNA"/>
</dbReference>
<evidence type="ECO:0000313" key="1">
    <source>
        <dbReference type="EMBL" id="BCE17913.1"/>
    </source>
</evidence>
<evidence type="ECO:0000313" key="2">
    <source>
        <dbReference type="EMBL" id="BCE26742.1"/>
    </source>
</evidence>
<evidence type="ECO:0000313" key="4">
    <source>
        <dbReference type="EMBL" id="BCE44165.1"/>
    </source>
</evidence>
<gene>
    <name evidence="9" type="ORF">XF10B_05110</name>
    <name evidence="1" type="ORF">XF1B_05940</name>
    <name evidence="2" type="ORF">XF2B_05110</name>
    <name evidence="3" type="ORF">XF3B_05130</name>
    <name evidence="4" type="ORF">XF4B_05140</name>
    <name evidence="5" type="ORF">XF5B_05100</name>
    <name evidence="6" type="ORF">XF6B_05120</name>
    <name evidence="7" type="ORF">XF8B_05740</name>
    <name evidence="8" type="ORF">XF9B_05140</name>
</gene>
<evidence type="ECO:0000313" key="8">
    <source>
        <dbReference type="EMBL" id="BCE79093.1"/>
    </source>
</evidence>
<protein>
    <submittedName>
        <fullName evidence="7">Uncharacterized protein</fullName>
    </submittedName>
</protein>
<reference evidence="4" key="5">
    <citation type="submission" date="2020-05" db="EMBL/GenBank/DDBJ databases">
        <title>Complete genome sequence of Bradyrhizobium diazoefficiens XF4 isolated from soybean nodule.</title>
        <authorList>
            <person name="Noda R."/>
            <person name="Kakizaki K."/>
            <person name="Minamisawa K."/>
        </authorList>
    </citation>
    <scope>NUCLEOTIDE SEQUENCE</scope>
    <source>
        <strain evidence="4">XF4</strain>
    </source>
</reference>
<dbReference type="EMBL" id="AP023097">
    <property type="protein sequence ID" value="BCE70463.1"/>
    <property type="molecule type" value="Genomic_DNA"/>
</dbReference>
<dbReference type="EMBL" id="AP023098">
    <property type="protein sequence ID" value="BCE79093.1"/>
    <property type="molecule type" value="Genomic_DNA"/>
</dbReference>
<dbReference type="EMBL" id="AP023093">
    <property type="protein sequence ID" value="BCE35482.1"/>
    <property type="molecule type" value="Genomic_DNA"/>
</dbReference>